<evidence type="ECO:0000313" key="2">
    <source>
        <dbReference type="EMBL" id="CEL99291.1"/>
    </source>
</evidence>
<dbReference type="AlphaFoldDB" id="A0A0G4EPB3"/>
<dbReference type="OrthoDB" id="5317514at2759"/>
<accession>A0A0G4EPB3</accession>
<evidence type="ECO:0000256" key="1">
    <source>
        <dbReference type="PROSITE-ProRule" id="PRU00803"/>
    </source>
</evidence>
<evidence type="ECO:0000313" key="3">
    <source>
        <dbReference type="Proteomes" id="UP000041254"/>
    </source>
</evidence>
<dbReference type="EMBL" id="CDMY01000277">
    <property type="protein sequence ID" value="CEL99291.1"/>
    <property type="molecule type" value="Genomic_DNA"/>
</dbReference>
<dbReference type="Proteomes" id="UP000041254">
    <property type="component" value="Unassembled WGS sequence"/>
</dbReference>
<gene>
    <name evidence="2" type="ORF">Vbra_2952</name>
</gene>
<sequence length="585" mass="63881">MPLAIDNLVDNHYASSVRRLEEPANTIDVYDLDGSGGFVIRRATGGSSYSYSTASLGIADFIGDVNNDGIDDILISDPGKKYPAETRGVVYLIFGRQGDKPFGAPKYTLGSEGVRFFDSTRAPDGDEENIGWSLKGLGDFNGDGVPDFAIGGAHSHSEGAKAHESAAIILRRCSATIRWQCYVVFGDRTWQARAPAIDIDLASMDGTNGFRIRYNNPESDARYCQPSQGGDINGDGYNDVVLSGYNMNVVVLYGGPMSYLPASFNGILDLYSTDSQVPHFDVICSAFDLEGAEKYDARHMIRHPDSRRAHVSLFGWPIGDLNSDGKSEILIREPYVKKQHWRLSYEDFSKYINESDVKCADLNNVTSAQGGSSALSPQFRQDIRVGAISDVTGDGVTDFSYLRDIHWSDAETFGTEIRPGGNMSDWIGIIDAGDFNGDTIPDLLVSDSRYDSTRGRVYVIHGCCGIWGRANMTFGCCGNIFGESFDPEAMDIYRGVKIENTQRPSGSYLGNPIGRGDFNGDGVSDIIISTNSMKNAFVSGDDDAAMGAYVVFGSSDWAPQWCKQQQDTYDALSYIAVSQRPTILF</sequence>
<dbReference type="SUPFAM" id="SSF69318">
    <property type="entry name" value="Integrin alpha N-terminal domain"/>
    <property type="match status" value="2"/>
</dbReference>
<dbReference type="InterPro" id="IPR013519">
    <property type="entry name" value="Int_alpha_beta-p"/>
</dbReference>
<dbReference type="InParanoid" id="A0A0G4EPB3"/>
<protein>
    <submittedName>
        <fullName evidence="2">Uncharacterized protein</fullName>
    </submittedName>
</protein>
<dbReference type="PANTHER" id="PTHR23221">
    <property type="entry name" value="GLYCOSYLPHOSPHATIDYLINOSITOL PHOSPHOLIPASE D"/>
    <property type="match status" value="1"/>
</dbReference>
<feature type="repeat" description="FG-GAP" evidence="1">
    <location>
        <begin position="39"/>
        <end position="102"/>
    </location>
</feature>
<proteinExistence type="predicted"/>
<dbReference type="PANTHER" id="PTHR23221:SF7">
    <property type="entry name" value="PHOSPHATIDYLINOSITOL-GLYCAN-SPECIFIC PHOSPHOLIPASE D"/>
    <property type="match status" value="1"/>
</dbReference>
<dbReference type="PhylomeDB" id="A0A0G4EPB3"/>
<keyword evidence="3" id="KW-1185">Reference proteome</keyword>
<dbReference type="VEuPathDB" id="CryptoDB:Vbra_2952"/>
<dbReference type="SMART" id="SM00191">
    <property type="entry name" value="Int_alpha"/>
    <property type="match status" value="4"/>
</dbReference>
<dbReference type="Gene3D" id="2.130.10.130">
    <property type="entry name" value="Integrin alpha, N-terminal"/>
    <property type="match status" value="2"/>
</dbReference>
<organism evidence="2 3">
    <name type="scientific">Vitrella brassicaformis (strain CCMP3155)</name>
    <dbReference type="NCBI Taxonomy" id="1169540"/>
    <lineage>
        <taxon>Eukaryota</taxon>
        <taxon>Sar</taxon>
        <taxon>Alveolata</taxon>
        <taxon>Colpodellida</taxon>
        <taxon>Vitrellaceae</taxon>
        <taxon>Vitrella</taxon>
    </lineage>
</organism>
<dbReference type="PROSITE" id="PS51470">
    <property type="entry name" value="FG_GAP"/>
    <property type="match status" value="1"/>
</dbReference>
<name>A0A0G4EPB3_VITBC</name>
<reference evidence="2 3" key="1">
    <citation type="submission" date="2014-11" db="EMBL/GenBank/DDBJ databases">
        <authorList>
            <person name="Zhu J."/>
            <person name="Qi W."/>
            <person name="Song R."/>
        </authorList>
    </citation>
    <scope>NUCLEOTIDE SEQUENCE [LARGE SCALE GENOMIC DNA]</scope>
</reference>
<dbReference type="InterPro" id="IPR028994">
    <property type="entry name" value="Integrin_alpha_N"/>
</dbReference>